<sequence>MLFLLLLGFFCGIWSRNTRDPHGGKPLFAGPFLEIPQGFKNGEHLDIFFFTKSPMFEMRLAEKPYDGYGFSTALLIQIVGEGSDFWMHLNRRKGAANHWPESDIRKMARFDWDSGCGCYAGKIGLYKNSAGQFRITSTFQQSDINYPAHEEELIKTYVVITHPAIVAITHQSVKGRITSLMMTRGKDTPNPSDQYMIEKIRKWGQGRAFQMHLVPHFPLYDAMHFNQGDGDHGPRLDRDLAFTFEFDVKQQTAIWGFREKGIDYAMVTKRLPSTHEGTHDLCFRMGIRSEWIRDWVADHMLPSGYEPAWPLEDWRRKKIAVSNETL</sequence>
<feature type="chain" id="PRO_5041204203" evidence="1">
    <location>
        <begin position="16"/>
        <end position="326"/>
    </location>
</feature>
<feature type="signal peptide" evidence="1">
    <location>
        <begin position="1"/>
        <end position="15"/>
    </location>
</feature>
<evidence type="ECO:0000313" key="3">
    <source>
        <dbReference type="Proteomes" id="UP001177023"/>
    </source>
</evidence>
<evidence type="ECO:0000256" key="1">
    <source>
        <dbReference type="SAM" id="SignalP"/>
    </source>
</evidence>
<keyword evidence="1" id="KW-0732">Signal</keyword>
<feature type="non-terminal residue" evidence="2">
    <location>
        <position position="1"/>
    </location>
</feature>
<accession>A0AA36CE99</accession>
<evidence type="ECO:0000313" key="2">
    <source>
        <dbReference type="EMBL" id="CAJ0567379.1"/>
    </source>
</evidence>
<protein>
    <submittedName>
        <fullName evidence="2">Uncharacterized protein</fullName>
    </submittedName>
</protein>
<gene>
    <name evidence="2" type="ORF">MSPICULIGERA_LOCUS5932</name>
</gene>
<dbReference type="EMBL" id="CATQJA010001483">
    <property type="protein sequence ID" value="CAJ0567379.1"/>
    <property type="molecule type" value="Genomic_DNA"/>
</dbReference>
<dbReference type="AlphaFoldDB" id="A0AA36CE99"/>
<comment type="caution">
    <text evidence="2">The sequence shown here is derived from an EMBL/GenBank/DDBJ whole genome shotgun (WGS) entry which is preliminary data.</text>
</comment>
<dbReference type="Proteomes" id="UP001177023">
    <property type="component" value="Unassembled WGS sequence"/>
</dbReference>
<name>A0AA36CE99_9BILA</name>
<keyword evidence="3" id="KW-1185">Reference proteome</keyword>
<organism evidence="2 3">
    <name type="scientific">Mesorhabditis spiculigera</name>
    <dbReference type="NCBI Taxonomy" id="96644"/>
    <lineage>
        <taxon>Eukaryota</taxon>
        <taxon>Metazoa</taxon>
        <taxon>Ecdysozoa</taxon>
        <taxon>Nematoda</taxon>
        <taxon>Chromadorea</taxon>
        <taxon>Rhabditida</taxon>
        <taxon>Rhabditina</taxon>
        <taxon>Rhabditomorpha</taxon>
        <taxon>Rhabditoidea</taxon>
        <taxon>Rhabditidae</taxon>
        <taxon>Mesorhabditinae</taxon>
        <taxon>Mesorhabditis</taxon>
    </lineage>
</organism>
<proteinExistence type="predicted"/>
<reference evidence="2" key="1">
    <citation type="submission" date="2023-06" db="EMBL/GenBank/DDBJ databases">
        <authorList>
            <person name="Delattre M."/>
        </authorList>
    </citation>
    <scope>NUCLEOTIDE SEQUENCE</scope>
    <source>
        <strain evidence="2">AF72</strain>
    </source>
</reference>